<keyword evidence="3" id="KW-1185">Reference proteome</keyword>
<comment type="caution">
    <text evidence="2">The sequence shown here is derived from an EMBL/GenBank/DDBJ whole genome shotgun (WGS) entry which is preliminary data.</text>
</comment>
<evidence type="ECO:0000313" key="2">
    <source>
        <dbReference type="EMBL" id="KAK8513092.1"/>
    </source>
</evidence>
<dbReference type="Proteomes" id="UP001472677">
    <property type="component" value="Unassembled WGS sequence"/>
</dbReference>
<feature type="transmembrane region" description="Helical" evidence="1">
    <location>
        <begin position="114"/>
        <end position="133"/>
    </location>
</feature>
<reference evidence="2 3" key="1">
    <citation type="journal article" date="2024" name="G3 (Bethesda)">
        <title>Genome assembly of Hibiscus sabdariffa L. provides insights into metabolisms of medicinal natural products.</title>
        <authorList>
            <person name="Kim T."/>
        </authorList>
    </citation>
    <scope>NUCLEOTIDE SEQUENCE [LARGE SCALE GENOMIC DNA]</scope>
    <source>
        <strain evidence="2">TK-2024</strain>
        <tissue evidence="2">Old leaves</tissue>
    </source>
</reference>
<accession>A0ABR2C131</accession>
<evidence type="ECO:0000256" key="1">
    <source>
        <dbReference type="SAM" id="Phobius"/>
    </source>
</evidence>
<name>A0ABR2C131_9ROSI</name>
<evidence type="ECO:0000313" key="3">
    <source>
        <dbReference type="Proteomes" id="UP001472677"/>
    </source>
</evidence>
<dbReference type="EMBL" id="JBBPBM010000070">
    <property type="protein sequence ID" value="KAK8513092.1"/>
    <property type="molecule type" value="Genomic_DNA"/>
</dbReference>
<organism evidence="2 3">
    <name type="scientific">Hibiscus sabdariffa</name>
    <name type="common">roselle</name>
    <dbReference type="NCBI Taxonomy" id="183260"/>
    <lineage>
        <taxon>Eukaryota</taxon>
        <taxon>Viridiplantae</taxon>
        <taxon>Streptophyta</taxon>
        <taxon>Embryophyta</taxon>
        <taxon>Tracheophyta</taxon>
        <taxon>Spermatophyta</taxon>
        <taxon>Magnoliopsida</taxon>
        <taxon>eudicotyledons</taxon>
        <taxon>Gunneridae</taxon>
        <taxon>Pentapetalae</taxon>
        <taxon>rosids</taxon>
        <taxon>malvids</taxon>
        <taxon>Malvales</taxon>
        <taxon>Malvaceae</taxon>
        <taxon>Malvoideae</taxon>
        <taxon>Hibiscus</taxon>
    </lineage>
</organism>
<keyword evidence="1" id="KW-1133">Transmembrane helix</keyword>
<protein>
    <submittedName>
        <fullName evidence="2">Uncharacterized protein</fullName>
    </submittedName>
</protein>
<keyword evidence="1" id="KW-0472">Membrane</keyword>
<keyword evidence="1" id="KW-0812">Transmembrane</keyword>
<sequence>MKISCLKERSWRGCPPKVRHRFFQFELDWLWSDVEDDDGGWRQRQRKLRFIGYQKLLYPRESLTHQHGFSLFIFGFFDAAVGYVWIPPIERLCYFSYGCGLKRSSRRRRAAKKWGLCISFLWFGVNLMDIYGFSQNHTSIFFWWWTHPGQMLGSKVSIRFESSISWPLLIAGKSCFLGSDPLHLNMIPRRGFFVFCELNGMKEADVRGRVIQSLDIVCAYYSFSLINGPMYSAQSDVVISKVAGINQNE</sequence>
<proteinExistence type="predicted"/>
<gene>
    <name evidence="2" type="ORF">V6N12_037584</name>
</gene>